<dbReference type="PANTHER" id="PTHR35568:SF1">
    <property type="entry name" value="TRANSCRIPTIONAL REGULATOR DAUR"/>
    <property type="match status" value="1"/>
</dbReference>
<evidence type="ECO:0000259" key="1">
    <source>
        <dbReference type="Pfam" id="PF08348"/>
    </source>
</evidence>
<dbReference type="EMBL" id="BAABFC010000009">
    <property type="protein sequence ID" value="GAA4496840.1"/>
    <property type="molecule type" value="Genomic_DNA"/>
</dbReference>
<dbReference type="PANTHER" id="PTHR35568">
    <property type="entry name" value="TRANSCRIPTIONAL REGULATOR DAUR"/>
    <property type="match status" value="1"/>
</dbReference>
<feature type="domain" description="Transcriptional regulator DauR-like HTH" evidence="2">
    <location>
        <begin position="147"/>
        <end position="208"/>
    </location>
</feature>
<dbReference type="Proteomes" id="UP001501321">
    <property type="component" value="Unassembled WGS sequence"/>
</dbReference>
<gene>
    <name evidence="3" type="ORF">GCM10023095_12510</name>
</gene>
<comment type="caution">
    <text evidence="3">The sequence shown here is derived from an EMBL/GenBank/DDBJ whole genome shotgun (WGS) entry which is preliminary data.</text>
</comment>
<organism evidence="3 4">
    <name type="scientific">Pseudaeromonas paramecii</name>
    <dbReference type="NCBI Taxonomy" id="2138166"/>
    <lineage>
        <taxon>Bacteria</taxon>
        <taxon>Pseudomonadati</taxon>
        <taxon>Pseudomonadota</taxon>
        <taxon>Gammaproteobacteria</taxon>
        <taxon>Aeromonadales</taxon>
        <taxon>Aeromonadaceae</taxon>
        <taxon>Pseudaeromonas</taxon>
    </lineage>
</organism>
<evidence type="ECO:0000259" key="2">
    <source>
        <dbReference type="Pfam" id="PF13309"/>
    </source>
</evidence>
<reference evidence="4" key="1">
    <citation type="journal article" date="2019" name="Int. J. Syst. Evol. Microbiol.">
        <title>The Global Catalogue of Microorganisms (GCM) 10K type strain sequencing project: providing services to taxonomists for standard genome sequencing and annotation.</title>
        <authorList>
            <consortium name="The Broad Institute Genomics Platform"/>
            <consortium name="The Broad Institute Genome Sequencing Center for Infectious Disease"/>
            <person name="Wu L."/>
            <person name="Ma J."/>
        </authorList>
    </citation>
    <scope>NUCLEOTIDE SEQUENCE [LARGE SCALE GENOMIC DNA]</scope>
    <source>
        <strain evidence="4">JCM 32226</strain>
    </source>
</reference>
<evidence type="ECO:0000313" key="4">
    <source>
        <dbReference type="Proteomes" id="UP001501321"/>
    </source>
</evidence>
<keyword evidence="4" id="KW-1185">Reference proteome</keyword>
<dbReference type="Pfam" id="PF08348">
    <property type="entry name" value="PAS_6"/>
    <property type="match status" value="1"/>
</dbReference>
<protein>
    <submittedName>
        <fullName evidence="3">Transcriptional regulator</fullName>
    </submittedName>
</protein>
<evidence type="ECO:0000313" key="3">
    <source>
        <dbReference type="EMBL" id="GAA4496840.1"/>
    </source>
</evidence>
<dbReference type="InterPro" id="IPR039445">
    <property type="entry name" value="DauR-like_HTH"/>
</dbReference>
<feature type="domain" description="YheO-like" evidence="1">
    <location>
        <begin position="14"/>
        <end position="118"/>
    </location>
</feature>
<accession>A0ABP8Q638</accession>
<dbReference type="Pfam" id="PF13309">
    <property type="entry name" value="HTH_22"/>
    <property type="match status" value="1"/>
</dbReference>
<dbReference type="InterPro" id="IPR013559">
    <property type="entry name" value="YheO"/>
</dbReference>
<name>A0ABP8Q638_9GAMM</name>
<dbReference type="InterPro" id="IPR039446">
    <property type="entry name" value="DauR-like"/>
</dbReference>
<dbReference type="RefSeq" id="WP_345011461.1">
    <property type="nucleotide sequence ID" value="NZ_BAABFC010000009.1"/>
</dbReference>
<proteinExistence type="predicted"/>
<sequence>MEKAFGAADWHLIDSFRPVVDALAALFGEGCEVVLHGFDSPARSVVHIANGHITGRQVGAPATDFALSRLQQQAGSCWSSYFARSPDGKLMKCASITLHNAARRPIGMLCINLNLDAPLSSLLGALSLPVSESGAAPLFQESFAPSLEDLVAQVMSQVAAAPDLSAARRNRQIISALYDKGIFTIKEAINLVAERLGVSRHTVYLHIRNHKARLAAVQESDHE</sequence>